<dbReference type="GO" id="GO:0008206">
    <property type="term" value="P:bile acid metabolic process"/>
    <property type="evidence" value="ECO:0007669"/>
    <property type="project" value="UniProtKB-ARBA"/>
</dbReference>
<evidence type="ECO:0000313" key="4">
    <source>
        <dbReference type="Proteomes" id="UP000282311"/>
    </source>
</evidence>
<name>A0A3B0AU59_9BACL</name>
<accession>A0A3B0AU59</accession>
<dbReference type="RefSeq" id="WP_120751808.1">
    <property type="nucleotide sequence ID" value="NZ_RBAH01000045.1"/>
</dbReference>
<keyword evidence="2" id="KW-0560">Oxidoreductase</keyword>
<dbReference type="InterPro" id="IPR002347">
    <property type="entry name" value="SDR_fam"/>
</dbReference>
<proteinExistence type="inferred from homology"/>
<evidence type="ECO:0000256" key="2">
    <source>
        <dbReference type="ARBA" id="ARBA00023002"/>
    </source>
</evidence>
<dbReference type="PANTHER" id="PTHR42760">
    <property type="entry name" value="SHORT-CHAIN DEHYDROGENASES/REDUCTASES FAMILY MEMBER"/>
    <property type="match status" value="1"/>
</dbReference>
<sequence length="257" mass="27532">MFSLKNKVVVVTGGSGYLGSSVAEGLLAMGAQVAVADRTEWSGLSSWSDQGYWAHCDVSDTASVQEMFRQTKEKFGHIDALVNMATYGAGYGPAGTVDRMTDEDWRIGVDGALGTVFRCTREVIPYLRENGGGSIVNFASMYGVVSPDPRIYGDSGANNPPNYGAGKAGVLQLTRYCAAHLAADQIRVNSITPGAFPNPAQQANQNESFRRLQREKIMMGRVGTPREIVGPVVLLVSDASSYMTGSDITIDGGWTTW</sequence>
<keyword evidence="4" id="KW-1185">Reference proteome</keyword>
<evidence type="ECO:0000256" key="1">
    <source>
        <dbReference type="ARBA" id="ARBA00006484"/>
    </source>
</evidence>
<dbReference type="GO" id="GO:0030497">
    <property type="term" value="P:fatty acid elongation"/>
    <property type="evidence" value="ECO:0007669"/>
    <property type="project" value="TreeGrafter"/>
</dbReference>
<comment type="similarity">
    <text evidence="1">Belongs to the short-chain dehydrogenases/reductases (SDR) family.</text>
</comment>
<dbReference type="PANTHER" id="PTHR42760:SF40">
    <property type="entry name" value="3-OXOACYL-[ACYL-CARRIER-PROTEIN] REDUCTASE, CHLOROPLASTIC"/>
    <property type="match status" value="1"/>
</dbReference>
<protein>
    <submittedName>
        <fullName evidence="3">SDR family oxidoreductase</fullName>
    </submittedName>
</protein>
<organism evidence="3 4">
    <name type="scientific">Paenibacillus ginsengarvi</name>
    <dbReference type="NCBI Taxonomy" id="400777"/>
    <lineage>
        <taxon>Bacteria</taxon>
        <taxon>Bacillati</taxon>
        <taxon>Bacillota</taxon>
        <taxon>Bacilli</taxon>
        <taxon>Bacillales</taxon>
        <taxon>Paenibacillaceae</taxon>
        <taxon>Paenibacillus</taxon>
    </lineage>
</organism>
<dbReference type="InterPro" id="IPR036291">
    <property type="entry name" value="NAD(P)-bd_dom_sf"/>
</dbReference>
<dbReference type="Proteomes" id="UP000282311">
    <property type="component" value="Unassembled WGS sequence"/>
</dbReference>
<dbReference type="OrthoDB" id="9803333at2"/>
<dbReference type="FunFam" id="3.40.50.720:FF:000084">
    <property type="entry name" value="Short-chain dehydrogenase reductase"/>
    <property type="match status" value="1"/>
</dbReference>
<dbReference type="EMBL" id="RBAH01000045">
    <property type="protein sequence ID" value="RKN64088.1"/>
    <property type="molecule type" value="Genomic_DNA"/>
</dbReference>
<evidence type="ECO:0000313" key="3">
    <source>
        <dbReference type="EMBL" id="RKN64088.1"/>
    </source>
</evidence>
<dbReference type="SUPFAM" id="SSF51735">
    <property type="entry name" value="NAD(P)-binding Rossmann-fold domains"/>
    <property type="match status" value="1"/>
</dbReference>
<comment type="caution">
    <text evidence="3">The sequence shown here is derived from an EMBL/GenBank/DDBJ whole genome shotgun (WGS) entry which is preliminary data.</text>
</comment>
<dbReference type="AlphaFoldDB" id="A0A3B0AU59"/>
<dbReference type="Pfam" id="PF13561">
    <property type="entry name" value="adh_short_C2"/>
    <property type="match status" value="1"/>
</dbReference>
<reference evidence="3 4" key="1">
    <citation type="journal article" date="2007" name="Int. J. Syst. Evol. Microbiol.">
        <title>Paenibacillus ginsengarvi sp. nov., isolated from soil from ginseng cultivation.</title>
        <authorList>
            <person name="Yoon M.H."/>
            <person name="Ten L.N."/>
            <person name="Im W.T."/>
        </authorList>
    </citation>
    <scope>NUCLEOTIDE SEQUENCE [LARGE SCALE GENOMIC DNA]</scope>
    <source>
        <strain evidence="3 4">KCTC 13059</strain>
    </source>
</reference>
<dbReference type="PRINTS" id="PR00080">
    <property type="entry name" value="SDRFAMILY"/>
</dbReference>
<dbReference type="GO" id="GO:0016616">
    <property type="term" value="F:oxidoreductase activity, acting on the CH-OH group of donors, NAD or NADP as acceptor"/>
    <property type="evidence" value="ECO:0007669"/>
    <property type="project" value="TreeGrafter"/>
</dbReference>
<dbReference type="PRINTS" id="PR00081">
    <property type="entry name" value="GDHRDH"/>
</dbReference>
<gene>
    <name evidence="3" type="ORF">D7M11_34450</name>
</gene>
<dbReference type="Gene3D" id="3.40.50.720">
    <property type="entry name" value="NAD(P)-binding Rossmann-like Domain"/>
    <property type="match status" value="1"/>
</dbReference>